<gene>
    <name evidence="3" type="ORF">IEN85_02675</name>
</gene>
<dbReference type="Proteomes" id="UP000622317">
    <property type="component" value="Unassembled WGS sequence"/>
</dbReference>
<feature type="region of interest" description="Disordered" evidence="1">
    <location>
        <begin position="133"/>
        <end position="169"/>
    </location>
</feature>
<comment type="caution">
    <text evidence="3">The sequence shown here is derived from an EMBL/GenBank/DDBJ whole genome shotgun (WGS) entry which is preliminary data.</text>
</comment>
<dbReference type="AlphaFoldDB" id="A0A927F4P1"/>
<dbReference type="EMBL" id="JACYFG010000006">
    <property type="protein sequence ID" value="MBD5778382.1"/>
    <property type="molecule type" value="Genomic_DNA"/>
</dbReference>
<protein>
    <recommendedName>
        <fullName evidence="5">Alkaline shock response membrane anchor protein AmaP</fullName>
    </recommendedName>
</protein>
<sequence length="169" mass="18601">MTQLTPLQIGVAAVAFIFLLIGLRLVFKKPPAHLTAFSGDAGSVLVSRKALQELIRSACLLDEWVEAARPTIRLRNNKVTARVELRLARPEDLKAICERVQEHITALLQKSLSFEQIGEIEIVVKSFGKEAAETERLPQKSLPPAAQNVSPEVEERDSPAKEASPGKKD</sequence>
<feature type="transmembrane region" description="Helical" evidence="2">
    <location>
        <begin position="6"/>
        <end position="27"/>
    </location>
</feature>
<evidence type="ECO:0000313" key="4">
    <source>
        <dbReference type="Proteomes" id="UP000622317"/>
    </source>
</evidence>
<reference evidence="3" key="1">
    <citation type="submission" date="2020-09" db="EMBL/GenBank/DDBJ databases">
        <title>Pelagicoccus enzymogenes sp. nov. with an EPS production, isolated from marine sediment.</title>
        <authorList>
            <person name="Feng X."/>
        </authorList>
    </citation>
    <scope>NUCLEOTIDE SEQUENCE</scope>
    <source>
        <strain evidence="3">NFK12</strain>
    </source>
</reference>
<evidence type="ECO:0000256" key="2">
    <source>
        <dbReference type="SAM" id="Phobius"/>
    </source>
</evidence>
<evidence type="ECO:0008006" key="5">
    <source>
        <dbReference type="Google" id="ProtNLM"/>
    </source>
</evidence>
<keyword evidence="4" id="KW-1185">Reference proteome</keyword>
<keyword evidence="2" id="KW-0812">Transmembrane</keyword>
<feature type="compositionally biased region" description="Basic and acidic residues" evidence="1">
    <location>
        <begin position="156"/>
        <end position="169"/>
    </location>
</feature>
<keyword evidence="2" id="KW-0472">Membrane</keyword>
<evidence type="ECO:0000313" key="3">
    <source>
        <dbReference type="EMBL" id="MBD5778382.1"/>
    </source>
</evidence>
<evidence type="ECO:0000256" key="1">
    <source>
        <dbReference type="SAM" id="MobiDB-lite"/>
    </source>
</evidence>
<accession>A0A927F4P1</accession>
<name>A0A927F4P1_9BACT</name>
<keyword evidence="2" id="KW-1133">Transmembrane helix</keyword>
<proteinExistence type="predicted"/>
<organism evidence="3 4">
    <name type="scientific">Pelagicoccus enzymogenes</name>
    <dbReference type="NCBI Taxonomy" id="2773457"/>
    <lineage>
        <taxon>Bacteria</taxon>
        <taxon>Pseudomonadati</taxon>
        <taxon>Verrucomicrobiota</taxon>
        <taxon>Opitutia</taxon>
        <taxon>Puniceicoccales</taxon>
        <taxon>Pelagicoccaceae</taxon>
        <taxon>Pelagicoccus</taxon>
    </lineage>
</organism>